<feature type="domain" description="Stereocilin LRR" evidence="1">
    <location>
        <begin position="1"/>
        <end position="144"/>
    </location>
</feature>
<reference evidence="2 3" key="1">
    <citation type="submission" date="2024-05" db="EMBL/GenBank/DDBJ databases">
        <title>Genome sequencing and assembly of Indian major carp, Cirrhinus mrigala (Hamilton, 1822).</title>
        <authorList>
            <person name="Mohindra V."/>
            <person name="Chowdhury L.M."/>
            <person name="Lal K."/>
            <person name="Jena J.K."/>
        </authorList>
    </citation>
    <scope>NUCLEOTIDE SEQUENCE [LARGE SCALE GENOMIC DNA]</scope>
    <source>
        <strain evidence="2">CM1030</strain>
        <tissue evidence="2">Blood</tissue>
    </source>
</reference>
<protein>
    <recommendedName>
        <fullName evidence="1">Stereocilin LRR domain-containing protein</fullName>
    </recommendedName>
</protein>
<organism evidence="2 3">
    <name type="scientific">Cirrhinus mrigala</name>
    <name type="common">Mrigala</name>
    <dbReference type="NCBI Taxonomy" id="683832"/>
    <lineage>
        <taxon>Eukaryota</taxon>
        <taxon>Metazoa</taxon>
        <taxon>Chordata</taxon>
        <taxon>Craniata</taxon>
        <taxon>Vertebrata</taxon>
        <taxon>Euteleostomi</taxon>
        <taxon>Actinopterygii</taxon>
        <taxon>Neopterygii</taxon>
        <taxon>Teleostei</taxon>
        <taxon>Ostariophysi</taxon>
        <taxon>Cypriniformes</taxon>
        <taxon>Cyprinidae</taxon>
        <taxon>Labeoninae</taxon>
        <taxon>Labeonini</taxon>
        <taxon>Cirrhinus</taxon>
    </lineage>
</organism>
<dbReference type="AlphaFoldDB" id="A0ABD0QTP6"/>
<evidence type="ECO:0000313" key="3">
    <source>
        <dbReference type="Proteomes" id="UP001529510"/>
    </source>
</evidence>
<dbReference type="Pfam" id="PF21058">
    <property type="entry name" value="Stereocilin"/>
    <property type="match status" value="1"/>
</dbReference>
<dbReference type="InterPro" id="IPR048992">
    <property type="entry name" value="Stereocilin_LRR"/>
</dbReference>
<feature type="non-terminal residue" evidence="2">
    <location>
        <position position="144"/>
    </location>
</feature>
<sequence>LTPLMEMLGNSSLDATRGHHVLRTVFGRGKNLTSDNITRLGVLVCYLNSDDLQQLLSSSKLSPILWQQLAQCVSEGHVSGSGRLSHWLGMALKSLNASNLSASAMASLQGMLPQMGASFLEPLSSDELLDLVSLPGMTTFPPAQ</sequence>
<feature type="non-terminal residue" evidence="2">
    <location>
        <position position="1"/>
    </location>
</feature>
<keyword evidence="3" id="KW-1185">Reference proteome</keyword>
<comment type="caution">
    <text evidence="2">The sequence shown here is derived from an EMBL/GenBank/DDBJ whole genome shotgun (WGS) entry which is preliminary data.</text>
</comment>
<proteinExistence type="predicted"/>
<gene>
    <name evidence="2" type="ORF">M9458_016668</name>
</gene>
<dbReference type="EMBL" id="JAMKFB020000007">
    <property type="protein sequence ID" value="KAL0189569.1"/>
    <property type="molecule type" value="Genomic_DNA"/>
</dbReference>
<dbReference type="Proteomes" id="UP001529510">
    <property type="component" value="Unassembled WGS sequence"/>
</dbReference>
<evidence type="ECO:0000313" key="2">
    <source>
        <dbReference type="EMBL" id="KAL0189569.1"/>
    </source>
</evidence>
<evidence type="ECO:0000259" key="1">
    <source>
        <dbReference type="Pfam" id="PF21058"/>
    </source>
</evidence>
<name>A0ABD0QTP6_CIRMR</name>
<accession>A0ABD0QTP6</accession>